<dbReference type="RefSeq" id="WP_193191923.1">
    <property type="nucleotide sequence ID" value="NZ_JACZFR010000025.1"/>
</dbReference>
<dbReference type="EMBL" id="JBHSVR010000001">
    <property type="protein sequence ID" value="MFC6632744.1"/>
    <property type="molecule type" value="Genomic_DNA"/>
</dbReference>
<gene>
    <name evidence="1" type="ORF">ACFQBM_05605</name>
</gene>
<evidence type="ECO:0000313" key="1">
    <source>
        <dbReference type="EMBL" id="MFC6632744.1"/>
    </source>
</evidence>
<keyword evidence="2" id="KW-1185">Reference proteome</keyword>
<evidence type="ECO:0000313" key="2">
    <source>
        <dbReference type="Proteomes" id="UP001596425"/>
    </source>
</evidence>
<evidence type="ECO:0008006" key="3">
    <source>
        <dbReference type="Google" id="ProtNLM"/>
    </source>
</evidence>
<dbReference type="Proteomes" id="UP001596425">
    <property type="component" value="Unassembled WGS sequence"/>
</dbReference>
<reference evidence="2" key="1">
    <citation type="journal article" date="2019" name="Int. J. Syst. Evol. Microbiol.">
        <title>The Global Catalogue of Microorganisms (GCM) 10K type strain sequencing project: providing services to taxonomists for standard genome sequencing and annotation.</title>
        <authorList>
            <consortium name="The Broad Institute Genomics Platform"/>
            <consortium name="The Broad Institute Genome Sequencing Center for Infectious Disease"/>
            <person name="Wu L."/>
            <person name="Ma J."/>
        </authorList>
    </citation>
    <scope>NUCLEOTIDE SEQUENCE [LARGE SCALE GENOMIC DNA]</scope>
    <source>
        <strain evidence="2">CGMCC 1.13718</strain>
    </source>
</reference>
<sequence>MTIELALAEAETQRRGFSLTRLATHRLPRENLGYYRHQGWTKCGGDGDKIYMHKTIPASGHSGP</sequence>
<name>A0ABW1YJ75_9GAMM</name>
<proteinExistence type="predicted"/>
<accession>A0ABW1YJ75</accession>
<organism evidence="1 2">
    <name type="scientific">Microbulbifer taiwanensis</name>
    <dbReference type="NCBI Taxonomy" id="986746"/>
    <lineage>
        <taxon>Bacteria</taxon>
        <taxon>Pseudomonadati</taxon>
        <taxon>Pseudomonadota</taxon>
        <taxon>Gammaproteobacteria</taxon>
        <taxon>Cellvibrionales</taxon>
        <taxon>Microbulbiferaceae</taxon>
        <taxon>Microbulbifer</taxon>
    </lineage>
</organism>
<protein>
    <recommendedName>
        <fullName evidence="3">GNAT family N-acetyltransferase</fullName>
    </recommendedName>
</protein>
<comment type="caution">
    <text evidence="1">The sequence shown here is derived from an EMBL/GenBank/DDBJ whole genome shotgun (WGS) entry which is preliminary data.</text>
</comment>